<evidence type="ECO:0000313" key="2">
    <source>
        <dbReference type="Proteomes" id="UP000800038"/>
    </source>
</evidence>
<reference evidence="1" key="1">
    <citation type="journal article" date="2020" name="Stud. Mycol.">
        <title>101 Dothideomycetes genomes: a test case for predicting lifestyles and emergence of pathogens.</title>
        <authorList>
            <person name="Haridas S."/>
            <person name="Albert R."/>
            <person name="Binder M."/>
            <person name="Bloem J."/>
            <person name="Labutti K."/>
            <person name="Salamov A."/>
            <person name="Andreopoulos B."/>
            <person name="Baker S."/>
            <person name="Barry K."/>
            <person name="Bills G."/>
            <person name="Bluhm B."/>
            <person name="Cannon C."/>
            <person name="Castanera R."/>
            <person name="Culley D."/>
            <person name="Daum C."/>
            <person name="Ezra D."/>
            <person name="Gonzalez J."/>
            <person name="Henrissat B."/>
            <person name="Kuo A."/>
            <person name="Liang C."/>
            <person name="Lipzen A."/>
            <person name="Lutzoni F."/>
            <person name="Magnuson J."/>
            <person name="Mondo S."/>
            <person name="Nolan M."/>
            <person name="Ohm R."/>
            <person name="Pangilinan J."/>
            <person name="Park H.-J."/>
            <person name="Ramirez L."/>
            <person name="Alfaro M."/>
            <person name="Sun H."/>
            <person name="Tritt A."/>
            <person name="Yoshinaga Y."/>
            <person name="Zwiers L.-H."/>
            <person name="Turgeon B."/>
            <person name="Goodwin S."/>
            <person name="Spatafora J."/>
            <person name="Crous P."/>
            <person name="Grigoriev I."/>
        </authorList>
    </citation>
    <scope>NUCLEOTIDE SEQUENCE</scope>
    <source>
        <strain evidence="1">CBS 161.51</strain>
    </source>
</reference>
<gene>
    <name evidence="1" type="ORF">EJ02DRAFT_458944</name>
</gene>
<evidence type="ECO:0000313" key="1">
    <source>
        <dbReference type="EMBL" id="KAF1937190.1"/>
    </source>
</evidence>
<proteinExistence type="predicted"/>
<name>A0A6A5SBY3_9PLEO</name>
<dbReference type="AlphaFoldDB" id="A0A6A5SBY3"/>
<protein>
    <submittedName>
        <fullName evidence="1">Uncharacterized protein</fullName>
    </submittedName>
</protein>
<dbReference type="Proteomes" id="UP000800038">
    <property type="component" value="Unassembled WGS sequence"/>
</dbReference>
<keyword evidence="2" id="KW-1185">Reference proteome</keyword>
<dbReference type="EMBL" id="ML976150">
    <property type="protein sequence ID" value="KAF1937190.1"/>
    <property type="molecule type" value="Genomic_DNA"/>
</dbReference>
<sequence>MIPAEVLDEAIRTLDLLFSFGDLHKDAFLKEAKVLFWTISPSESPRCMYVFN</sequence>
<dbReference type="OrthoDB" id="5428890at2759"/>
<organism evidence="1 2">
    <name type="scientific">Clathrospora elynae</name>
    <dbReference type="NCBI Taxonomy" id="706981"/>
    <lineage>
        <taxon>Eukaryota</taxon>
        <taxon>Fungi</taxon>
        <taxon>Dikarya</taxon>
        <taxon>Ascomycota</taxon>
        <taxon>Pezizomycotina</taxon>
        <taxon>Dothideomycetes</taxon>
        <taxon>Pleosporomycetidae</taxon>
        <taxon>Pleosporales</taxon>
        <taxon>Diademaceae</taxon>
        <taxon>Clathrospora</taxon>
    </lineage>
</organism>
<accession>A0A6A5SBY3</accession>